<dbReference type="InterPro" id="IPR052405">
    <property type="entry name" value="Mito_Transl_Release_Factor"/>
</dbReference>
<evidence type="ECO:0000256" key="4">
    <source>
        <dbReference type="ARBA" id="ARBA00023128"/>
    </source>
</evidence>
<evidence type="ECO:0000256" key="3">
    <source>
        <dbReference type="ARBA" id="ARBA00022946"/>
    </source>
</evidence>
<dbReference type="AlphaFoldDB" id="A0A9P0W029"/>
<evidence type="ECO:0000313" key="8">
    <source>
        <dbReference type="Proteomes" id="UP000837801"/>
    </source>
</evidence>
<keyword evidence="3" id="KW-0809">Transit peptide</keyword>
<feature type="compositionally biased region" description="Basic and acidic residues" evidence="5">
    <location>
        <begin position="138"/>
        <end position="160"/>
    </location>
</feature>
<dbReference type="GO" id="GO:0003747">
    <property type="term" value="F:translation release factor activity"/>
    <property type="evidence" value="ECO:0007669"/>
    <property type="project" value="InterPro"/>
</dbReference>
<dbReference type="OrthoDB" id="277888at2759"/>
<evidence type="ECO:0000313" key="7">
    <source>
        <dbReference type="EMBL" id="CAH2354209.1"/>
    </source>
</evidence>
<dbReference type="GO" id="GO:0032543">
    <property type="term" value="P:mitochondrial translation"/>
    <property type="evidence" value="ECO:0007669"/>
    <property type="project" value="UniProtKB-ARBA"/>
</dbReference>
<protein>
    <submittedName>
        <fullName evidence="7">Uncharacterized peptide chain release factor-like protein, mitochondrial</fullName>
    </submittedName>
</protein>
<comment type="subcellular location">
    <subcellularLocation>
        <location evidence="1">Mitochondrion</location>
    </subcellularLocation>
</comment>
<name>A0A9P0W029_9ASCO</name>
<keyword evidence="8" id="KW-1185">Reference proteome</keyword>
<feature type="region of interest" description="Disordered" evidence="5">
    <location>
        <begin position="124"/>
        <end position="170"/>
    </location>
</feature>
<dbReference type="PANTHER" id="PTHR46203">
    <property type="entry name" value="PROBABLE PEPTIDE CHAIN RELEASE FACTOR C12ORF65"/>
    <property type="match status" value="1"/>
</dbReference>
<evidence type="ECO:0000256" key="5">
    <source>
        <dbReference type="SAM" id="MobiDB-lite"/>
    </source>
</evidence>
<gene>
    <name evidence="7" type="ORF">CLIB1423_15S01024</name>
</gene>
<dbReference type="InterPro" id="IPR000352">
    <property type="entry name" value="Pep_chain_release_fac_I"/>
</dbReference>
<accession>A0A9P0W029</accession>
<evidence type="ECO:0000256" key="1">
    <source>
        <dbReference type="ARBA" id="ARBA00004173"/>
    </source>
</evidence>
<keyword evidence="4" id="KW-0496">Mitochondrion</keyword>
<organism evidence="7 8">
    <name type="scientific">[Candida] railenensis</name>
    <dbReference type="NCBI Taxonomy" id="45579"/>
    <lineage>
        <taxon>Eukaryota</taxon>
        <taxon>Fungi</taxon>
        <taxon>Dikarya</taxon>
        <taxon>Ascomycota</taxon>
        <taxon>Saccharomycotina</taxon>
        <taxon>Pichiomycetes</taxon>
        <taxon>Debaryomycetaceae</taxon>
        <taxon>Kurtzmaniella</taxon>
    </lineage>
</organism>
<reference evidence="7" key="1">
    <citation type="submission" date="2022-03" db="EMBL/GenBank/DDBJ databases">
        <authorList>
            <person name="Legras J.-L."/>
            <person name="Devillers H."/>
            <person name="Grondin C."/>
        </authorList>
    </citation>
    <scope>NUCLEOTIDE SEQUENCE</scope>
    <source>
        <strain evidence="7">CLIB 1423</strain>
    </source>
</reference>
<dbReference type="Gene3D" id="3.30.160.20">
    <property type="match status" value="1"/>
</dbReference>
<dbReference type="EMBL" id="CAKXYY010000015">
    <property type="protein sequence ID" value="CAH2354209.1"/>
    <property type="molecule type" value="Genomic_DNA"/>
</dbReference>
<evidence type="ECO:0000256" key="2">
    <source>
        <dbReference type="ARBA" id="ARBA00010835"/>
    </source>
</evidence>
<dbReference type="Pfam" id="PF00472">
    <property type="entry name" value="RF-1"/>
    <property type="match status" value="1"/>
</dbReference>
<sequence>MFAFRSYSPVSARFRFLRSFAGSCPSGVPIPKKNKLPPRPKWLIVEEEIDEKFLKGGRGPGGQKINKTNSKVQLTHKPTGLVVTCQYSRSQESNRKKAREILALKLEEQQNPENSRTAVLNLRKSMVKQSKAKKSNKKYKEIEAKRAEDKERRELEDRALLEGFSDDEPL</sequence>
<comment type="similarity">
    <text evidence="2">Belongs to the prokaryotic/mitochondrial release factor family.</text>
</comment>
<comment type="caution">
    <text evidence="7">The sequence shown here is derived from an EMBL/GenBank/DDBJ whole genome shotgun (WGS) entry which is preliminary data.</text>
</comment>
<dbReference type="FunFam" id="3.30.160.20:FF:000065">
    <property type="entry name" value="Peptidyl-tRNA hydrolase domain protein"/>
    <property type="match status" value="1"/>
</dbReference>
<dbReference type="GO" id="GO:0005739">
    <property type="term" value="C:mitochondrion"/>
    <property type="evidence" value="ECO:0007669"/>
    <property type="project" value="UniProtKB-SubCell"/>
</dbReference>
<dbReference type="SUPFAM" id="SSF75620">
    <property type="entry name" value="Release factor"/>
    <property type="match status" value="1"/>
</dbReference>
<dbReference type="PANTHER" id="PTHR46203:SF1">
    <property type="entry name" value="MITOCHONDRIAL TRANSLATION RELEASE FACTOR IN RESCUE"/>
    <property type="match status" value="1"/>
</dbReference>
<evidence type="ECO:0000259" key="6">
    <source>
        <dbReference type="Pfam" id="PF00472"/>
    </source>
</evidence>
<dbReference type="InterPro" id="IPR045853">
    <property type="entry name" value="Pep_chain_release_fac_I_sf"/>
</dbReference>
<proteinExistence type="inferred from homology"/>
<dbReference type="Proteomes" id="UP000837801">
    <property type="component" value="Unassembled WGS sequence"/>
</dbReference>
<feature type="domain" description="Prokaryotic-type class I peptide chain release factors" evidence="6">
    <location>
        <begin position="44"/>
        <end position="143"/>
    </location>
</feature>